<sequence>MRHNNVLPNAHFRKDWQLRVKTWFDQPGRKNRRRQARIAKAAAIAPRPVDGLLRPAVRGQTIKYNTKLRAGRGFSLIELKQAGIRKKEARSIGIAVDHRRKNRSLESIAMNVERLKAYKERLIVFPKKTKVKTGDSSAEDTQSATQLTTSILPIVQPATPVAFTALPKADNTVYAYKKLRTAASDLRLKAKRDAKAKAAEEEEAKSAKKPAAE</sequence>
<protein>
    <recommendedName>
        <fullName evidence="4">60S ribosomal protein L13</fullName>
    </recommendedName>
</protein>
<dbReference type="EMBL" id="QEAN01000208">
    <property type="protein sequence ID" value="TPX43163.1"/>
    <property type="molecule type" value="Genomic_DNA"/>
</dbReference>
<organism evidence="7 9">
    <name type="scientific">Synchytrium endobioticum</name>
    <dbReference type="NCBI Taxonomy" id="286115"/>
    <lineage>
        <taxon>Eukaryota</taxon>
        <taxon>Fungi</taxon>
        <taxon>Fungi incertae sedis</taxon>
        <taxon>Chytridiomycota</taxon>
        <taxon>Chytridiomycota incertae sedis</taxon>
        <taxon>Chytridiomycetes</taxon>
        <taxon>Synchytriales</taxon>
        <taxon>Synchytriaceae</taxon>
        <taxon>Synchytrium</taxon>
    </lineage>
</organism>
<evidence type="ECO:0000313" key="9">
    <source>
        <dbReference type="Proteomes" id="UP000320475"/>
    </source>
</evidence>
<dbReference type="OrthoDB" id="10264538at2759"/>
<dbReference type="PANTHER" id="PTHR11722">
    <property type="entry name" value="60S RIBOSOMAL PROTEIN L13"/>
    <property type="match status" value="1"/>
</dbReference>
<comment type="similarity">
    <text evidence="1 4">Belongs to the eukaryotic ribosomal protein eL13 family.</text>
</comment>
<dbReference type="Proteomes" id="UP000317494">
    <property type="component" value="Unassembled WGS sequence"/>
</dbReference>
<evidence type="ECO:0000256" key="2">
    <source>
        <dbReference type="ARBA" id="ARBA00022980"/>
    </source>
</evidence>
<proteinExistence type="inferred from homology"/>
<dbReference type="GO" id="GO:0006412">
    <property type="term" value="P:translation"/>
    <property type="evidence" value="ECO:0007669"/>
    <property type="project" value="InterPro"/>
</dbReference>
<comment type="caution">
    <text evidence="7">The sequence shown here is derived from an EMBL/GenBank/DDBJ whole genome shotgun (WGS) entry which is preliminary data.</text>
</comment>
<dbReference type="STRING" id="286115.A0A507DGR2"/>
<keyword evidence="3 4" id="KW-0687">Ribonucleoprotein</keyword>
<dbReference type="Proteomes" id="UP000320475">
    <property type="component" value="Unassembled WGS sequence"/>
</dbReference>
<dbReference type="HAMAP" id="MF_00499">
    <property type="entry name" value="Ribosomal_eL13"/>
    <property type="match status" value="1"/>
</dbReference>
<dbReference type="InterPro" id="IPR001380">
    <property type="entry name" value="Ribosomal_eL13"/>
</dbReference>
<evidence type="ECO:0000256" key="4">
    <source>
        <dbReference type="RuleBase" id="RU000572"/>
    </source>
</evidence>
<dbReference type="Pfam" id="PF01294">
    <property type="entry name" value="Ribosomal_L13e"/>
    <property type="match status" value="1"/>
</dbReference>
<accession>A0A507DGR2</accession>
<dbReference type="VEuPathDB" id="FungiDB:SeMB42_g04833"/>
<evidence type="ECO:0000256" key="3">
    <source>
        <dbReference type="ARBA" id="ARBA00023274"/>
    </source>
</evidence>
<dbReference type="EMBL" id="QEAM01000012">
    <property type="protein sequence ID" value="TPX50862.1"/>
    <property type="molecule type" value="Genomic_DNA"/>
</dbReference>
<gene>
    <name evidence="7" type="ORF">SeLEV6574_g00658</name>
    <name evidence="6" type="ORF">SeMB42_g04833</name>
</gene>
<keyword evidence="8" id="KW-1185">Reference proteome</keyword>
<dbReference type="GO" id="GO:0022625">
    <property type="term" value="C:cytosolic large ribosomal subunit"/>
    <property type="evidence" value="ECO:0007669"/>
    <property type="project" value="TreeGrafter"/>
</dbReference>
<dbReference type="AlphaFoldDB" id="A0A507DGR2"/>
<evidence type="ECO:0000313" key="6">
    <source>
        <dbReference type="EMBL" id="TPX43163.1"/>
    </source>
</evidence>
<name>A0A507DGR2_9FUNG</name>
<dbReference type="InterPro" id="IPR018256">
    <property type="entry name" value="Ribosomal_eL13_CS"/>
</dbReference>
<dbReference type="GO" id="GO:0003735">
    <property type="term" value="F:structural constituent of ribosome"/>
    <property type="evidence" value="ECO:0007669"/>
    <property type="project" value="InterPro"/>
</dbReference>
<evidence type="ECO:0000256" key="1">
    <source>
        <dbReference type="ARBA" id="ARBA00005640"/>
    </source>
</evidence>
<feature type="region of interest" description="Disordered" evidence="5">
    <location>
        <begin position="190"/>
        <end position="213"/>
    </location>
</feature>
<dbReference type="PANTHER" id="PTHR11722:SF0">
    <property type="entry name" value="LARGE RIBOSOMAL SUBUNIT PROTEIN EL13"/>
    <property type="match status" value="1"/>
</dbReference>
<dbReference type="PROSITE" id="PS01104">
    <property type="entry name" value="RIBOSOMAL_L13E"/>
    <property type="match status" value="1"/>
</dbReference>
<reference evidence="8 9" key="1">
    <citation type="journal article" date="2019" name="Sci. Rep.">
        <title>Comparative genomics of chytrid fungi reveal insights into the obligate biotrophic and pathogenic lifestyle of Synchytrium endobioticum.</title>
        <authorList>
            <person name="van de Vossenberg B.T.L.H."/>
            <person name="Warris S."/>
            <person name="Nguyen H.D.T."/>
            <person name="van Gent-Pelzer M.P.E."/>
            <person name="Joly D.L."/>
            <person name="van de Geest H.C."/>
            <person name="Bonants P.J.M."/>
            <person name="Smith D.S."/>
            <person name="Levesque C.A."/>
            <person name="van der Lee T.A.J."/>
        </authorList>
    </citation>
    <scope>NUCLEOTIDE SEQUENCE [LARGE SCALE GENOMIC DNA]</scope>
    <source>
        <strain evidence="7 9">LEV6574</strain>
        <strain evidence="6 8">MB42</strain>
    </source>
</reference>
<evidence type="ECO:0000256" key="5">
    <source>
        <dbReference type="SAM" id="MobiDB-lite"/>
    </source>
</evidence>
<evidence type="ECO:0000313" key="7">
    <source>
        <dbReference type="EMBL" id="TPX50862.1"/>
    </source>
</evidence>
<evidence type="ECO:0000313" key="8">
    <source>
        <dbReference type="Proteomes" id="UP000317494"/>
    </source>
</evidence>
<dbReference type="GO" id="GO:0003723">
    <property type="term" value="F:RNA binding"/>
    <property type="evidence" value="ECO:0007669"/>
    <property type="project" value="TreeGrafter"/>
</dbReference>
<keyword evidence="2 4" id="KW-0689">Ribosomal protein</keyword>